<comment type="caution">
    <text evidence="1">The sequence shown here is derived from an EMBL/GenBank/DDBJ whole genome shotgun (WGS) entry which is preliminary data.</text>
</comment>
<reference evidence="1 2" key="1">
    <citation type="journal article" date="2011" name="J. Bacteriol.">
        <title>Genome sequence of Chthoniobacter flavus Ellin428, an aerobic heterotrophic soil bacterium.</title>
        <authorList>
            <person name="Kant R."/>
            <person name="van Passel M.W."/>
            <person name="Palva A."/>
            <person name="Lucas S."/>
            <person name="Lapidus A."/>
            <person name="Glavina Del Rio T."/>
            <person name="Dalin E."/>
            <person name="Tice H."/>
            <person name="Bruce D."/>
            <person name="Goodwin L."/>
            <person name="Pitluck S."/>
            <person name="Larimer F.W."/>
            <person name="Land M.L."/>
            <person name="Hauser L."/>
            <person name="Sangwan P."/>
            <person name="de Vos W.M."/>
            <person name="Janssen P.H."/>
            <person name="Smidt H."/>
        </authorList>
    </citation>
    <scope>NUCLEOTIDE SEQUENCE [LARGE SCALE GENOMIC DNA]</scope>
    <source>
        <strain evidence="1 2">Ellin428</strain>
    </source>
</reference>
<dbReference type="InterPro" id="IPR036237">
    <property type="entry name" value="Xyl_isomerase-like_sf"/>
</dbReference>
<gene>
    <name evidence="1" type="ORF">CfE428DRAFT_5986</name>
</gene>
<dbReference type="NCBIfam" id="NF003818">
    <property type="entry name" value="PRK05409.1"/>
    <property type="match status" value="1"/>
</dbReference>
<dbReference type="SUPFAM" id="SSF51658">
    <property type="entry name" value="Xylose isomerase-like"/>
    <property type="match status" value="1"/>
</dbReference>
<keyword evidence="2" id="KW-1185">Reference proteome</keyword>
<proteinExistence type="predicted"/>
<organism evidence="1 2">
    <name type="scientific">Chthoniobacter flavus Ellin428</name>
    <dbReference type="NCBI Taxonomy" id="497964"/>
    <lineage>
        <taxon>Bacteria</taxon>
        <taxon>Pseudomonadati</taxon>
        <taxon>Verrucomicrobiota</taxon>
        <taxon>Spartobacteria</taxon>
        <taxon>Chthoniobacterales</taxon>
        <taxon>Chthoniobacteraceae</taxon>
        <taxon>Chthoniobacter</taxon>
    </lineage>
</organism>
<dbReference type="Gene3D" id="3.20.20.150">
    <property type="entry name" value="Divalent-metal-dependent TIM barrel enzymes"/>
    <property type="match status" value="1"/>
</dbReference>
<evidence type="ECO:0000313" key="2">
    <source>
        <dbReference type="Proteomes" id="UP000005824"/>
    </source>
</evidence>
<dbReference type="STRING" id="497964.CfE428DRAFT_5986"/>
<evidence type="ECO:0000313" key="1">
    <source>
        <dbReference type="EMBL" id="EDY16455.1"/>
    </source>
</evidence>
<dbReference type="Proteomes" id="UP000005824">
    <property type="component" value="Unassembled WGS sequence"/>
</dbReference>
<dbReference type="PANTHER" id="PTHR42194">
    <property type="entry name" value="UPF0276 PROTEIN HI_1600"/>
    <property type="match status" value="1"/>
</dbReference>
<dbReference type="EMBL" id="ABVL01000032">
    <property type="protein sequence ID" value="EDY16455.1"/>
    <property type="molecule type" value="Genomic_DNA"/>
</dbReference>
<dbReference type="InParanoid" id="B4DAP5"/>
<sequence length="311" mass="35519">MAIADCRLNRDSHSPQVSNRQSKIDNPFFMPANRFNAFTEYGIGIGLRIPHYGQILEKKPVVDWFEIISENYLVDGGRALHVLDQILEQYRVIQHGVSMYFGNAARPNRGHLRKLKGLVKRTGTPWLSDHLCWGSVGGRFTHDLLPMPYTWEAVEWTARNIREVQDTVGIPVAVENVSSYAEFHASEMTEWEFLGEVVERADCGILLDVNNIYVSSKNHDFDPYVYLDAVPVERVAQIDIAGHTQYERYLLDTHDHPVLDPVWKIYAHAIGRIGRTATLLEWDDRIPSFDEVHAEALKANRYLPHANTIAA</sequence>
<dbReference type="Pfam" id="PF05114">
    <property type="entry name" value="MbnB_TglH_ChrH"/>
    <property type="match status" value="1"/>
</dbReference>
<accession>B4DAP5</accession>
<dbReference type="eggNOG" id="COG3220">
    <property type="taxonomic scope" value="Bacteria"/>
</dbReference>
<dbReference type="PANTHER" id="PTHR42194:SF1">
    <property type="entry name" value="UPF0276 PROTEIN HI_1600"/>
    <property type="match status" value="1"/>
</dbReference>
<dbReference type="AlphaFoldDB" id="B4DAP5"/>
<dbReference type="InterPro" id="IPR007801">
    <property type="entry name" value="MbnB/TglH/ChrH"/>
</dbReference>
<protein>
    <submittedName>
        <fullName evidence="1">Uncharacterized protein</fullName>
    </submittedName>
</protein>
<name>B4DAP5_9BACT</name>